<evidence type="ECO:0000313" key="4">
    <source>
        <dbReference type="Proteomes" id="UP001652582"/>
    </source>
</evidence>
<sequence>MVLLEKEWYIEAPWGRLCIIAWGDCCDPPVLVCHGAKDSAASFRPLIKLLPKKFYYIGLELPGNGRSDRMPGGLMLGLHDLVYSLQVLVKHFRWDSFVYLGHSMGCSLGYIYNISYPGKISKIIQLDPITMGFAVPADRFPLWYKMAIARYFENYERYNRSNNDKRTYTREEAIDKIMKRRGFTEEVAVETLVRVTEPAGDGLIRFTFDERVNLVTYPPMSPEYLRKLFTEMTIPILTIIAEESKNRNRYKDVPFVFDEDSFPNKNHRWRALPGGHDLHANNADIVATIVAPFLLHGVAGLDNKSKL</sequence>
<dbReference type="Pfam" id="PF00561">
    <property type="entry name" value="Abhydrolase_1"/>
    <property type="match status" value="1"/>
</dbReference>
<dbReference type="SUPFAM" id="SSF53474">
    <property type="entry name" value="alpha/beta-Hydrolases"/>
    <property type="match status" value="1"/>
</dbReference>
<evidence type="ECO:0000256" key="2">
    <source>
        <dbReference type="ARBA" id="ARBA00022801"/>
    </source>
</evidence>
<dbReference type="Proteomes" id="UP001652582">
    <property type="component" value="Chromosome 26"/>
</dbReference>
<comment type="similarity">
    <text evidence="1">Belongs to the AB hydrolase superfamily.</text>
</comment>
<dbReference type="InterPro" id="IPR029058">
    <property type="entry name" value="AB_hydrolase_fold"/>
</dbReference>
<evidence type="ECO:0000256" key="1">
    <source>
        <dbReference type="ARBA" id="ARBA00008645"/>
    </source>
</evidence>
<evidence type="ECO:0000259" key="3">
    <source>
        <dbReference type="Pfam" id="PF00561"/>
    </source>
</evidence>
<dbReference type="GeneID" id="112056684"/>
<accession>A0ABM3M325</accession>
<proteinExistence type="inferred from homology"/>
<evidence type="ECO:0000313" key="5">
    <source>
        <dbReference type="RefSeq" id="XP_052745895.1"/>
    </source>
</evidence>
<organism evidence="4 5">
    <name type="scientific">Bicyclus anynana</name>
    <name type="common">Squinting bush brown butterfly</name>
    <dbReference type="NCBI Taxonomy" id="110368"/>
    <lineage>
        <taxon>Eukaryota</taxon>
        <taxon>Metazoa</taxon>
        <taxon>Ecdysozoa</taxon>
        <taxon>Arthropoda</taxon>
        <taxon>Hexapoda</taxon>
        <taxon>Insecta</taxon>
        <taxon>Pterygota</taxon>
        <taxon>Neoptera</taxon>
        <taxon>Endopterygota</taxon>
        <taxon>Lepidoptera</taxon>
        <taxon>Glossata</taxon>
        <taxon>Ditrysia</taxon>
        <taxon>Papilionoidea</taxon>
        <taxon>Nymphalidae</taxon>
        <taxon>Satyrinae</taxon>
        <taxon>Satyrini</taxon>
        <taxon>Mycalesina</taxon>
        <taxon>Bicyclus</taxon>
    </lineage>
</organism>
<feature type="domain" description="AB hydrolase-1" evidence="3">
    <location>
        <begin position="28"/>
        <end position="148"/>
    </location>
</feature>
<name>A0ABM3M325_BICAN</name>
<keyword evidence="2" id="KW-0378">Hydrolase</keyword>
<reference evidence="5" key="1">
    <citation type="submission" date="2025-08" db="UniProtKB">
        <authorList>
            <consortium name="RefSeq"/>
        </authorList>
    </citation>
    <scope>IDENTIFICATION</scope>
</reference>
<dbReference type="InterPro" id="IPR050266">
    <property type="entry name" value="AB_hydrolase_sf"/>
</dbReference>
<dbReference type="RefSeq" id="XP_052745895.1">
    <property type="nucleotide sequence ID" value="XM_052889935.1"/>
</dbReference>
<dbReference type="Gene3D" id="3.40.50.1820">
    <property type="entry name" value="alpha/beta hydrolase"/>
    <property type="match status" value="1"/>
</dbReference>
<gene>
    <name evidence="5" type="primary">LOC112056684</name>
</gene>
<dbReference type="PANTHER" id="PTHR43798">
    <property type="entry name" value="MONOACYLGLYCEROL LIPASE"/>
    <property type="match status" value="1"/>
</dbReference>
<dbReference type="InterPro" id="IPR000073">
    <property type="entry name" value="AB_hydrolase_1"/>
</dbReference>
<dbReference type="PANTHER" id="PTHR43798:SF14">
    <property type="entry name" value="SERINE HYDROLASE-LIKE PROTEIN DDB_G0286239"/>
    <property type="match status" value="1"/>
</dbReference>
<protein>
    <submittedName>
        <fullName evidence="5">Serine hydrolase-like protein 2</fullName>
    </submittedName>
</protein>
<keyword evidence="4" id="KW-1185">Reference proteome</keyword>